<proteinExistence type="predicted"/>
<organism evidence="2 3">
    <name type="scientific">Adhaeretor mobilis</name>
    <dbReference type="NCBI Taxonomy" id="1930276"/>
    <lineage>
        <taxon>Bacteria</taxon>
        <taxon>Pseudomonadati</taxon>
        <taxon>Planctomycetota</taxon>
        <taxon>Planctomycetia</taxon>
        <taxon>Pirellulales</taxon>
        <taxon>Lacipirellulaceae</taxon>
        <taxon>Adhaeretor</taxon>
    </lineage>
</organism>
<accession>A0A517N1J8</accession>
<dbReference type="SMART" id="SM00332">
    <property type="entry name" value="PP2Cc"/>
    <property type="match status" value="1"/>
</dbReference>
<keyword evidence="2" id="KW-0378">Hydrolase</keyword>
<dbReference type="EC" id="3.1.3.16" evidence="2"/>
<gene>
    <name evidence="2" type="primary">stp</name>
    <name evidence="2" type="ORF">HG15A2_43490</name>
</gene>
<evidence type="ECO:0000313" key="2">
    <source>
        <dbReference type="EMBL" id="QDT01007.1"/>
    </source>
</evidence>
<keyword evidence="3" id="KW-1185">Reference proteome</keyword>
<dbReference type="InterPro" id="IPR015655">
    <property type="entry name" value="PP2C"/>
</dbReference>
<dbReference type="SUPFAM" id="SSF81606">
    <property type="entry name" value="PP2C-like"/>
    <property type="match status" value="1"/>
</dbReference>
<dbReference type="Pfam" id="PF13672">
    <property type="entry name" value="PP2C_2"/>
    <property type="match status" value="1"/>
</dbReference>
<reference evidence="2 3" key="1">
    <citation type="submission" date="2019-02" db="EMBL/GenBank/DDBJ databases">
        <title>Deep-cultivation of Planctomycetes and their phenomic and genomic characterization uncovers novel biology.</title>
        <authorList>
            <person name="Wiegand S."/>
            <person name="Jogler M."/>
            <person name="Boedeker C."/>
            <person name="Pinto D."/>
            <person name="Vollmers J."/>
            <person name="Rivas-Marin E."/>
            <person name="Kohn T."/>
            <person name="Peeters S.H."/>
            <person name="Heuer A."/>
            <person name="Rast P."/>
            <person name="Oberbeckmann S."/>
            <person name="Bunk B."/>
            <person name="Jeske O."/>
            <person name="Meyerdierks A."/>
            <person name="Storesund J.E."/>
            <person name="Kallscheuer N."/>
            <person name="Luecker S."/>
            <person name="Lage O.M."/>
            <person name="Pohl T."/>
            <person name="Merkel B.J."/>
            <person name="Hornburger P."/>
            <person name="Mueller R.-W."/>
            <person name="Bruemmer F."/>
            <person name="Labrenz M."/>
            <person name="Spormann A.M."/>
            <person name="Op den Camp H."/>
            <person name="Overmann J."/>
            <person name="Amann R."/>
            <person name="Jetten M.S.M."/>
            <person name="Mascher T."/>
            <person name="Medema M.H."/>
            <person name="Devos D.P."/>
            <person name="Kaster A.-K."/>
            <person name="Ovreas L."/>
            <person name="Rohde M."/>
            <person name="Galperin M.Y."/>
            <person name="Jogler C."/>
        </authorList>
    </citation>
    <scope>NUCLEOTIDE SEQUENCE [LARGE SCALE GENOMIC DNA]</scope>
    <source>
        <strain evidence="2 3">HG15A2</strain>
    </source>
</reference>
<evidence type="ECO:0000259" key="1">
    <source>
        <dbReference type="PROSITE" id="PS51746"/>
    </source>
</evidence>
<dbReference type="PROSITE" id="PS51746">
    <property type="entry name" value="PPM_2"/>
    <property type="match status" value="1"/>
</dbReference>
<dbReference type="Gene3D" id="3.60.40.10">
    <property type="entry name" value="PPM-type phosphatase domain"/>
    <property type="match status" value="1"/>
</dbReference>
<protein>
    <submittedName>
        <fullName evidence="2">Serine/threonine phosphatase stp</fullName>
        <ecNumber evidence="2">3.1.3.16</ecNumber>
    </submittedName>
</protein>
<dbReference type="PANTHER" id="PTHR47992">
    <property type="entry name" value="PROTEIN PHOSPHATASE"/>
    <property type="match status" value="1"/>
</dbReference>
<dbReference type="CDD" id="cd00143">
    <property type="entry name" value="PP2Cc"/>
    <property type="match status" value="1"/>
</dbReference>
<dbReference type="SMART" id="SM00331">
    <property type="entry name" value="PP2C_SIG"/>
    <property type="match status" value="1"/>
</dbReference>
<dbReference type="AlphaFoldDB" id="A0A517N1J8"/>
<dbReference type="InterPro" id="IPR001932">
    <property type="entry name" value="PPM-type_phosphatase-like_dom"/>
</dbReference>
<dbReference type="EMBL" id="CP036263">
    <property type="protein sequence ID" value="QDT01007.1"/>
    <property type="molecule type" value="Genomic_DNA"/>
</dbReference>
<dbReference type="Proteomes" id="UP000319852">
    <property type="component" value="Chromosome"/>
</dbReference>
<feature type="domain" description="PPM-type phosphatase" evidence="1">
    <location>
        <begin position="32"/>
        <end position="273"/>
    </location>
</feature>
<name>A0A517N1J8_9BACT</name>
<dbReference type="InterPro" id="IPR036457">
    <property type="entry name" value="PPM-type-like_dom_sf"/>
</dbReference>
<sequence length="274" mass="28902">MTELKQLTPGNSQSWLEANDEVPHTIGVSGATAAVLSARSPDKDTCNEDAALVLAMQSGSTLLMVADGCGGMASGELAARLTLESVLSSVLAANPEESLRSAILDGIESANREVMAVGTGSATTLVAALIEENQVRTFHVGDSQAILVGGRGKVKLLTKAHSPVGYALESGIINEREAIEHEDRHLVSNLIGVEEMHVEIGPTVPLAQRDMLLLASDGLWDNMFMQEVVDATCRGPALHVATRLAGAAWQRMHDQPAGDPGKPDDLTLIALSRR</sequence>
<dbReference type="OrthoDB" id="261518at2"/>
<evidence type="ECO:0000313" key="3">
    <source>
        <dbReference type="Proteomes" id="UP000319852"/>
    </source>
</evidence>
<dbReference type="GO" id="GO:0004722">
    <property type="term" value="F:protein serine/threonine phosphatase activity"/>
    <property type="evidence" value="ECO:0007669"/>
    <property type="project" value="UniProtKB-EC"/>
</dbReference>
<dbReference type="RefSeq" id="WP_145062890.1">
    <property type="nucleotide sequence ID" value="NZ_CP036263.1"/>
</dbReference>
<dbReference type="KEGG" id="amob:HG15A2_43490"/>